<name>A0A841JN17_9SPHI</name>
<reference evidence="14 15" key="1">
    <citation type="submission" date="2020-08" db="EMBL/GenBank/DDBJ databases">
        <title>Genomic Encyclopedia of Type Strains, Phase IV (KMG-V): Genome sequencing to study the core and pangenomes of soil and plant-associated prokaryotes.</title>
        <authorList>
            <person name="Whitman W."/>
        </authorList>
    </citation>
    <scope>NUCLEOTIDE SEQUENCE [LARGE SCALE GENOMIC DNA]</scope>
    <source>
        <strain evidence="14 15">MP601</strain>
    </source>
</reference>
<evidence type="ECO:0000256" key="11">
    <source>
        <dbReference type="ARBA" id="ARBA00043952"/>
    </source>
</evidence>
<dbReference type="InterPro" id="IPR038577">
    <property type="entry name" value="GT10-like_C_sf"/>
</dbReference>
<evidence type="ECO:0000256" key="5">
    <source>
        <dbReference type="ARBA" id="ARBA00022692"/>
    </source>
</evidence>
<sequence length="316" mass="37445">MIEANNDLSPICENKKKIKLLFYNRFWNYEYPKDLALVYPEVDFFFHEDCIHEVEVVVFHIPSLNLLPDELRSLKKRREQIWVYWSLECEVHYLDFQKPEIRNLFDFTATYKCDADIPLPYISGCKDIDWRRKPAKKTGFVNAFFSSKWDKSGRYNYLKEIMSRLNIDSFGEISNNQSRQNDPYLNNGLDFNSLRFKEEVISRYKFTLSFENAIATDYVTEKFFQPLIYGSIPIYLGAPNVDAFAPGDKCFINVNSFSSVNELAEYLILLDNRDDLYNEYFKWKTLPFRASFESKINLSKYMLVQLITLVKKKANL</sequence>
<evidence type="ECO:0000256" key="8">
    <source>
        <dbReference type="ARBA" id="ARBA00023136"/>
    </source>
</evidence>
<dbReference type="AlphaFoldDB" id="A0A841JN17"/>
<gene>
    <name evidence="14" type="ORF">HDF22_005978</name>
</gene>
<evidence type="ECO:0000256" key="4">
    <source>
        <dbReference type="ARBA" id="ARBA00022679"/>
    </source>
</evidence>
<evidence type="ECO:0000313" key="15">
    <source>
        <dbReference type="Proteomes" id="UP000548326"/>
    </source>
</evidence>
<evidence type="ECO:0000256" key="6">
    <source>
        <dbReference type="ARBA" id="ARBA00022968"/>
    </source>
</evidence>
<dbReference type="EMBL" id="JACHCA010000033">
    <property type="protein sequence ID" value="MBB6131824.1"/>
    <property type="molecule type" value="Genomic_DNA"/>
</dbReference>
<evidence type="ECO:0000256" key="7">
    <source>
        <dbReference type="ARBA" id="ARBA00022989"/>
    </source>
</evidence>
<evidence type="ECO:0000256" key="2">
    <source>
        <dbReference type="ARBA" id="ARBA00008919"/>
    </source>
</evidence>
<organism evidence="14 15">
    <name type="scientific">Mucilaginibacter lappiensis</name>
    <dbReference type="NCBI Taxonomy" id="354630"/>
    <lineage>
        <taxon>Bacteria</taxon>
        <taxon>Pseudomonadati</taxon>
        <taxon>Bacteroidota</taxon>
        <taxon>Sphingobacteriia</taxon>
        <taxon>Sphingobacteriales</taxon>
        <taxon>Sphingobacteriaceae</taxon>
        <taxon>Mucilaginibacter</taxon>
    </lineage>
</organism>
<dbReference type="InterPro" id="IPR001503">
    <property type="entry name" value="Glyco_trans_10"/>
</dbReference>
<keyword evidence="5" id="KW-0812">Transmembrane</keyword>
<comment type="subcellular location">
    <subcellularLocation>
        <location evidence="10">Endomembrane system</location>
        <topology evidence="10">Single-pass membrane protein</topology>
    </subcellularLocation>
    <subcellularLocation>
        <location evidence="1">Membrane</location>
        <topology evidence="1">Single-pass type II membrane protein</topology>
    </subcellularLocation>
</comment>
<comment type="pathway">
    <text evidence="11">Protein modification.</text>
</comment>
<accession>A0A841JN17</accession>
<evidence type="ECO:0000259" key="13">
    <source>
        <dbReference type="Pfam" id="PF17039"/>
    </source>
</evidence>
<feature type="domain" description="Fucosyltransferase N-terminal" evidence="13">
    <location>
        <begin position="47"/>
        <end position="121"/>
    </location>
</feature>
<proteinExistence type="inferred from homology"/>
<keyword evidence="7" id="KW-1133">Transmembrane helix</keyword>
<comment type="caution">
    <text evidence="14">The sequence shown here is derived from an EMBL/GenBank/DDBJ whole genome shotgun (WGS) entry which is preliminary data.</text>
</comment>
<dbReference type="GO" id="GO:0046920">
    <property type="term" value="F:alpha-(1-&gt;3)-fucosyltransferase activity"/>
    <property type="evidence" value="ECO:0007669"/>
    <property type="project" value="TreeGrafter"/>
</dbReference>
<evidence type="ECO:0000259" key="12">
    <source>
        <dbReference type="Pfam" id="PF00852"/>
    </source>
</evidence>
<dbReference type="Proteomes" id="UP000548326">
    <property type="component" value="Unassembled WGS sequence"/>
</dbReference>
<evidence type="ECO:0000256" key="3">
    <source>
        <dbReference type="ARBA" id="ARBA00022676"/>
    </source>
</evidence>
<dbReference type="GO" id="GO:0016020">
    <property type="term" value="C:membrane"/>
    <property type="evidence" value="ECO:0007669"/>
    <property type="project" value="UniProtKB-SubCell"/>
</dbReference>
<keyword evidence="4" id="KW-0808">Transferase</keyword>
<dbReference type="InterPro" id="IPR031481">
    <property type="entry name" value="Glyco_tran_10_N"/>
</dbReference>
<dbReference type="Gene3D" id="3.40.50.11660">
    <property type="entry name" value="Glycosyl transferase family 10, C-terminal domain"/>
    <property type="match status" value="1"/>
</dbReference>
<evidence type="ECO:0000313" key="14">
    <source>
        <dbReference type="EMBL" id="MBB6131824.1"/>
    </source>
</evidence>
<feature type="domain" description="Fucosyltransferase C-terminal" evidence="12">
    <location>
        <begin position="136"/>
        <end position="286"/>
    </location>
</feature>
<keyword evidence="6" id="KW-0735">Signal-anchor</keyword>
<keyword evidence="9" id="KW-0325">Glycoprotein</keyword>
<keyword evidence="8" id="KW-0472">Membrane</keyword>
<comment type="similarity">
    <text evidence="2">Belongs to the glycosyltransferase 10 family.</text>
</comment>
<evidence type="ECO:0000256" key="1">
    <source>
        <dbReference type="ARBA" id="ARBA00004606"/>
    </source>
</evidence>
<dbReference type="Pfam" id="PF17039">
    <property type="entry name" value="Glyco_tran_10_N"/>
    <property type="match status" value="1"/>
</dbReference>
<dbReference type="InterPro" id="IPR055270">
    <property type="entry name" value="Glyco_tran_10_C"/>
</dbReference>
<protein>
    <recommendedName>
        <fullName evidence="16">Glycosyltransferase family 10 (Fucosyltransferase) C-term</fullName>
    </recommendedName>
</protein>
<dbReference type="RefSeq" id="WP_183590209.1">
    <property type="nucleotide sequence ID" value="NZ_JACHCA010000033.1"/>
</dbReference>
<evidence type="ECO:0008006" key="16">
    <source>
        <dbReference type="Google" id="ProtNLM"/>
    </source>
</evidence>
<dbReference type="PANTHER" id="PTHR11929">
    <property type="entry name" value="ALPHA- 1,3 -FUCOSYLTRANSFERASE"/>
    <property type="match status" value="1"/>
</dbReference>
<dbReference type="SUPFAM" id="SSF53756">
    <property type="entry name" value="UDP-Glycosyltransferase/glycogen phosphorylase"/>
    <property type="match status" value="1"/>
</dbReference>
<dbReference type="FunFam" id="3.40.50.11660:FF:000002">
    <property type="entry name" value="Alpha-(1,3)-fucosyltransferase"/>
    <property type="match status" value="1"/>
</dbReference>
<evidence type="ECO:0000256" key="10">
    <source>
        <dbReference type="ARBA" id="ARBA00037847"/>
    </source>
</evidence>
<evidence type="ECO:0000256" key="9">
    <source>
        <dbReference type="ARBA" id="ARBA00023180"/>
    </source>
</evidence>
<dbReference type="PANTHER" id="PTHR11929:SF194">
    <property type="entry name" value="ALPHA-(1,3)-FUCOSYLTRANSFERASE 10"/>
    <property type="match status" value="1"/>
</dbReference>
<dbReference type="Pfam" id="PF00852">
    <property type="entry name" value="Glyco_transf_10"/>
    <property type="match status" value="1"/>
</dbReference>
<keyword evidence="3" id="KW-0328">Glycosyltransferase</keyword>
<dbReference type="GO" id="GO:0012505">
    <property type="term" value="C:endomembrane system"/>
    <property type="evidence" value="ECO:0007669"/>
    <property type="project" value="UniProtKB-SubCell"/>
</dbReference>